<evidence type="ECO:0000313" key="1">
    <source>
        <dbReference type="EMBL" id="GIY19812.1"/>
    </source>
</evidence>
<keyword evidence="2" id="KW-1185">Reference proteome</keyword>
<comment type="caution">
    <text evidence="1">The sequence shown here is derived from an EMBL/GenBank/DDBJ whole genome shotgun (WGS) entry which is preliminary data.</text>
</comment>
<protein>
    <submittedName>
        <fullName evidence="1">Uncharacterized protein</fullName>
    </submittedName>
</protein>
<accession>A0AAV4RI61</accession>
<dbReference type="AlphaFoldDB" id="A0AAV4RI61"/>
<proteinExistence type="predicted"/>
<dbReference type="EMBL" id="BPLR01007797">
    <property type="protein sequence ID" value="GIY19812.1"/>
    <property type="molecule type" value="Genomic_DNA"/>
</dbReference>
<organism evidence="1 2">
    <name type="scientific">Caerostris extrusa</name>
    <name type="common">Bark spider</name>
    <name type="synonym">Caerostris bankana</name>
    <dbReference type="NCBI Taxonomy" id="172846"/>
    <lineage>
        <taxon>Eukaryota</taxon>
        <taxon>Metazoa</taxon>
        <taxon>Ecdysozoa</taxon>
        <taxon>Arthropoda</taxon>
        <taxon>Chelicerata</taxon>
        <taxon>Arachnida</taxon>
        <taxon>Araneae</taxon>
        <taxon>Araneomorphae</taxon>
        <taxon>Entelegynae</taxon>
        <taxon>Araneoidea</taxon>
        <taxon>Araneidae</taxon>
        <taxon>Caerostris</taxon>
    </lineage>
</organism>
<evidence type="ECO:0000313" key="2">
    <source>
        <dbReference type="Proteomes" id="UP001054945"/>
    </source>
</evidence>
<sequence>MGRVYEQSGLFCTDSRCADIHSFSGHSLSVVFTWISRKYGAIWWEERPSRNLSVLRTILQTLRSLEKFRGAFQNASFRYASGTTKGAPSLLRLL</sequence>
<dbReference type="Proteomes" id="UP001054945">
    <property type="component" value="Unassembled WGS sequence"/>
</dbReference>
<name>A0AAV4RI61_CAEEX</name>
<reference evidence="1 2" key="1">
    <citation type="submission" date="2021-06" db="EMBL/GenBank/DDBJ databases">
        <title>Caerostris extrusa draft genome.</title>
        <authorList>
            <person name="Kono N."/>
            <person name="Arakawa K."/>
        </authorList>
    </citation>
    <scope>NUCLEOTIDE SEQUENCE [LARGE SCALE GENOMIC DNA]</scope>
</reference>
<gene>
    <name evidence="1" type="ORF">CEXT_356341</name>
</gene>